<feature type="domain" description="Mannosyl-glycoprotein endo-beta-N-acetylglucosamidase-like" evidence="3">
    <location>
        <begin position="104"/>
        <end position="260"/>
    </location>
</feature>
<feature type="compositionally biased region" description="Polar residues" evidence="2">
    <location>
        <begin position="19"/>
        <end position="32"/>
    </location>
</feature>
<protein>
    <submittedName>
        <fullName evidence="4">Glucosaminidase domain-containing protein</fullName>
    </submittedName>
</protein>
<keyword evidence="1" id="KW-0378">Hydrolase</keyword>
<dbReference type="SMART" id="SM00047">
    <property type="entry name" value="LYZ2"/>
    <property type="match status" value="1"/>
</dbReference>
<evidence type="ECO:0000259" key="3">
    <source>
        <dbReference type="SMART" id="SM00047"/>
    </source>
</evidence>
<dbReference type="EMBL" id="CP104562">
    <property type="protein sequence ID" value="UXH76888.1"/>
    <property type="molecule type" value="Genomic_DNA"/>
</dbReference>
<gene>
    <name evidence="4" type="ORF">N4261_17890</name>
</gene>
<dbReference type="Pfam" id="PF01832">
    <property type="entry name" value="Glucosaminidase"/>
    <property type="match status" value="1"/>
</dbReference>
<evidence type="ECO:0000313" key="4">
    <source>
        <dbReference type="EMBL" id="UXH76888.1"/>
    </source>
</evidence>
<reference evidence="4" key="1">
    <citation type="submission" date="2022-10" db="EMBL/GenBank/DDBJ databases">
        <title>Characterization and whole genome sequencing of a new Roseateles species, isolated from fresh water.</title>
        <authorList>
            <person name="Guliayeva D.Y."/>
            <person name="Akhremchuk A.E."/>
            <person name="Sikolenko M.A."/>
            <person name="Valentovich L.N."/>
            <person name="Sidarenka A.V."/>
        </authorList>
    </citation>
    <scope>NUCLEOTIDE SEQUENCE</scope>
    <source>
        <strain evidence="4">BIM B-1768</strain>
    </source>
</reference>
<organism evidence="4 5">
    <name type="scientific">Roseateles amylovorans</name>
    <dbReference type="NCBI Taxonomy" id="2978473"/>
    <lineage>
        <taxon>Bacteria</taxon>
        <taxon>Pseudomonadati</taxon>
        <taxon>Pseudomonadota</taxon>
        <taxon>Betaproteobacteria</taxon>
        <taxon>Burkholderiales</taxon>
        <taxon>Sphaerotilaceae</taxon>
        <taxon>Roseateles</taxon>
    </lineage>
</organism>
<evidence type="ECO:0000256" key="2">
    <source>
        <dbReference type="SAM" id="MobiDB-lite"/>
    </source>
</evidence>
<dbReference type="InterPro" id="IPR051056">
    <property type="entry name" value="Glycosyl_Hydrolase_73"/>
</dbReference>
<dbReference type="Gene3D" id="2.10.70.40">
    <property type="entry name" value="peptidoglycan hydrolase"/>
    <property type="match status" value="1"/>
</dbReference>
<feature type="region of interest" description="Disordered" evidence="2">
    <location>
        <begin position="1"/>
        <end position="35"/>
    </location>
</feature>
<dbReference type="RefSeq" id="WP_261756629.1">
    <property type="nucleotide sequence ID" value="NZ_CP104562.2"/>
</dbReference>
<accession>A0ABY6AX55</accession>
<dbReference type="Gene3D" id="1.10.530.10">
    <property type="match status" value="1"/>
</dbReference>
<dbReference type="InterPro" id="IPR002901">
    <property type="entry name" value="MGlyc_endo_b_GlcNAc-like_dom"/>
</dbReference>
<keyword evidence="5" id="KW-1185">Reference proteome</keyword>
<evidence type="ECO:0000313" key="5">
    <source>
        <dbReference type="Proteomes" id="UP001064933"/>
    </source>
</evidence>
<sequence length="264" mass="27347">MRNPDWRAADLSGLPSFGPATQASAVRSSTGAASAAPFGGLYRELNREVTRYIEQGDTASAAAPVSASLSPEGLWSRQRAQVALLGAAGSTPGGLGAVTAATGQEPAVSEAQRQAFVDELMPIARQAASRLGVAPEVLTAQAALETGWGQSPIRRAGGESSHNLFGIKASAQWTGSVTSAATTEIEQGLAVRREQRFRAYDSPAQSFDDLAQLIQGNTRYQAAIGTGADARAYGQALQRGGYATDPAYADKLARVAARIQGGAR</sequence>
<dbReference type="Proteomes" id="UP001064933">
    <property type="component" value="Chromosome"/>
</dbReference>
<name>A0ABY6AX55_9BURK</name>
<dbReference type="PANTHER" id="PTHR33308">
    <property type="entry name" value="PEPTIDOGLYCAN HYDROLASE FLGJ"/>
    <property type="match status" value="1"/>
</dbReference>
<dbReference type="PRINTS" id="PR01002">
    <property type="entry name" value="FLGFLGJ"/>
</dbReference>
<proteinExistence type="predicted"/>
<evidence type="ECO:0000256" key="1">
    <source>
        <dbReference type="ARBA" id="ARBA00022801"/>
    </source>
</evidence>
<dbReference type="PANTHER" id="PTHR33308:SF9">
    <property type="entry name" value="PEPTIDOGLYCAN HYDROLASE FLGJ"/>
    <property type="match status" value="1"/>
</dbReference>